<dbReference type="InterPro" id="IPR025997">
    <property type="entry name" value="SBP_2_dom"/>
</dbReference>
<feature type="signal peptide" evidence="4">
    <location>
        <begin position="1"/>
        <end position="22"/>
    </location>
</feature>
<dbReference type="EMBL" id="JAPTMY010000003">
    <property type="protein sequence ID" value="MCZ0856891.1"/>
    <property type="molecule type" value="Genomic_DNA"/>
</dbReference>
<evidence type="ECO:0000256" key="3">
    <source>
        <dbReference type="ARBA" id="ARBA00022729"/>
    </source>
</evidence>
<evidence type="ECO:0000313" key="6">
    <source>
        <dbReference type="EMBL" id="MCZ0856891.1"/>
    </source>
</evidence>
<protein>
    <submittedName>
        <fullName evidence="6">ABC transporter substrate-binding protein</fullName>
    </submittedName>
</protein>
<accession>A0ABT4I5V0</accession>
<dbReference type="Proteomes" id="UP001072034">
    <property type="component" value="Unassembled WGS sequence"/>
</dbReference>
<dbReference type="Gene3D" id="3.40.50.2300">
    <property type="match status" value="2"/>
</dbReference>
<dbReference type="PANTHER" id="PTHR46847:SF1">
    <property type="entry name" value="D-ALLOSE-BINDING PERIPLASMIC PROTEIN-RELATED"/>
    <property type="match status" value="1"/>
</dbReference>
<comment type="subcellular location">
    <subcellularLocation>
        <location evidence="1">Cell envelope</location>
    </subcellularLocation>
</comment>
<keyword evidence="7" id="KW-1185">Reference proteome</keyword>
<feature type="domain" description="Periplasmic binding protein" evidence="5">
    <location>
        <begin position="38"/>
        <end position="295"/>
    </location>
</feature>
<evidence type="ECO:0000256" key="4">
    <source>
        <dbReference type="SAM" id="SignalP"/>
    </source>
</evidence>
<name>A0ABT4I5V0_9ACTO</name>
<proteinExistence type="inferred from homology"/>
<evidence type="ECO:0000313" key="7">
    <source>
        <dbReference type="Proteomes" id="UP001072034"/>
    </source>
</evidence>
<dbReference type="PANTHER" id="PTHR46847">
    <property type="entry name" value="D-ALLOSE-BINDING PERIPLASMIC PROTEIN-RELATED"/>
    <property type="match status" value="1"/>
</dbReference>
<sequence>MRFKKALGLVAALALSMTGLTACGGSGGTAGGGGGGTIAVVAKGYASPFWAAVKAGAEAAGADLGYSITFNGPDTETDVPRQNDQLQQALVKQPSALVFAALDSDSQGTVLQQFTDASIPVVAFDSGVPGSDIPKTTVATDNAAAAGEAASHLSGLIGAKGKVAIICHSQTSVTGQDREQGFRDWVAKNAPGIQIVDVQYNNSDQAVAQQQAAAILQANPDLAGIFATDDDGAVAAAQATETAGMTKTVKIVGFDSGKPQMDLITAGTIAGSVTQNPYEMGYQAVVAADKVIKGETVETFIDSGYYWYDTTNMKDENIQKAVYE</sequence>
<reference evidence="6" key="1">
    <citation type="submission" date="2022-10" db="EMBL/GenBank/DDBJ databases">
        <title>Genome sequence of Actinomyces israelii ATCC 10048.</title>
        <authorList>
            <person name="Watt R.M."/>
            <person name="Tong W.M."/>
        </authorList>
    </citation>
    <scope>NUCLEOTIDE SEQUENCE</scope>
    <source>
        <strain evidence="6">ATCC 10048</strain>
    </source>
</reference>
<dbReference type="CDD" id="cd20005">
    <property type="entry name" value="PBP1_ABC_sugar_binding-like"/>
    <property type="match status" value="1"/>
</dbReference>
<dbReference type="RefSeq" id="WP_043562967.1">
    <property type="nucleotide sequence ID" value="NZ_CAJPNG010000011.1"/>
</dbReference>
<keyword evidence="3 4" id="KW-0732">Signal</keyword>
<evidence type="ECO:0000256" key="2">
    <source>
        <dbReference type="ARBA" id="ARBA00007639"/>
    </source>
</evidence>
<dbReference type="Pfam" id="PF13407">
    <property type="entry name" value="Peripla_BP_4"/>
    <property type="match status" value="1"/>
</dbReference>
<evidence type="ECO:0000259" key="5">
    <source>
        <dbReference type="Pfam" id="PF13407"/>
    </source>
</evidence>
<feature type="chain" id="PRO_5046311595" evidence="4">
    <location>
        <begin position="23"/>
        <end position="324"/>
    </location>
</feature>
<organism evidence="6 7">
    <name type="scientific">Actinomyces israelii</name>
    <dbReference type="NCBI Taxonomy" id="1659"/>
    <lineage>
        <taxon>Bacteria</taxon>
        <taxon>Bacillati</taxon>
        <taxon>Actinomycetota</taxon>
        <taxon>Actinomycetes</taxon>
        <taxon>Actinomycetales</taxon>
        <taxon>Actinomycetaceae</taxon>
        <taxon>Actinomyces</taxon>
    </lineage>
</organism>
<comment type="similarity">
    <text evidence="2">Belongs to the bacterial solute-binding protein 2 family.</text>
</comment>
<comment type="caution">
    <text evidence="6">The sequence shown here is derived from an EMBL/GenBank/DDBJ whole genome shotgun (WGS) entry which is preliminary data.</text>
</comment>
<dbReference type="SUPFAM" id="SSF53822">
    <property type="entry name" value="Periplasmic binding protein-like I"/>
    <property type="match status" value="1"/>
</dbReference>
<gene>
    <name evidence="6" type="ORF">OHJ16_02330</name>
</gene>
<evidence type="ECO:0000256" key="1">
    <source>
        <dbReference type="ARBA" id="ARBA00004196"/>
    </source>
</evidence>
<dbReference type="PROSITE" id="PS51257">
    <property type="entry name" value="PROKAR_LIPOPROTEIN"/>
    <property type="match status" value="1"/>
</dbReference>
<dbReference type="InterPro" id="IPR028082">
    <property type="entry name" value="Peripla_BP_I"/>
</dbReference>